<reference evidence="3 4" key="1">
    <citation type="submission" date="2020-01" db="EMBL/GenBank/DDBJ databases">
        <title>Insect and environment-associated Actinomycetes.</title>
        <authorList>
            <person name="Currrie C."/>
            <person name="Chevrette M."/>
            <person name="Carlson C."/>
            <person name="Stubbendieck R."/>
            <person name="Wendt-Pienkowski E."/>
        </authorList>
    </citation>
    <scope>NUCLEOTIDE SEQUENCE [LARGE SCALE GENOMIC DNA]</scope>
    <source>
        <strain evidence="3 4">SID7903</strain>
    </source>
</reference>
<keyword evidence="1" id="KW-0680">Restriction system</keyword>
<dbReference type="Proteomes" id="UP000470951">
    <property type="component" value="Unassembled WGS sequence"/>
</dbReference>
<evidence type="ECO:0000256" key="1">
    <source>
        <dbReference type="ARBA" id="ARBA00022747"/>
    </source>
</evidence>
<evidence type="ECO:0000313" key="4">
    <source>
        <dbReference type="Proteomes" id="UP000470951"/>
    </source>
</evidence>
<dbReference type="InterPro" id="IPR052021">
    <property type="entry name" value="Type-I_RS_S_subunit"/>
</dbReference>
<keyword evidence="2" id="KW-0238">DNA-binding</keyword>
<keyword evidence="3" id="KW-0378">Hydrolase</keyword>
<keyword evidence="3" id="KW-0540">Nuclease</keyword>
<keyword evidence="3" id="KW-0255">Endonuclease</keyword>
<dbReference type="EMBL" id="JAAGMS010000266">
    <property type="protein sequence ID" value="NEC01055.1"/>
    <property type="molecule type" value="Genomic_DNA"/>
</dbReference>
<dbReference type="PANTHER" id="PTHR30408">
    <property type="entry name" value="TYPE-1 RESTRICTION ENZYME ECOKI SPECIFICITY PROTEIN"/>
    <property type="match status" value="1"/>
</dbReference>
<name>A0A7K3RFX3_STRAQ</name>
<dbReference type="AlphaFoldDB" id="A0A7K3RFX3"/>
<proteinExistence type="predicted"/>
<gene>
    <name evidence="3" type="ORF">G3I58_24165</name>
</gene>
<sequence>MSAERDEVCWVPVGEVGEVRMGKQLSPASRSADGQMPYLRVANVFEGRIDYRNVHSMGFTHAEKAAYSLRPGDILLNEGQESLANVGRSAVYDGQRDSFCFQNTLIRFRAGGKVLPEYAQAVFVDWRRMGAFARVAEKTSISHLGGSRFAKMMFPLISRRRQLEIVQVLSSFAEAQEAAVEEIAKLRAIRDIVTGRLDSYERMPFGEVIVDGPRNGIYKPEGEYCDAGVPIVRISSFEGGPSDLSHGLLRVKASDAEVRRYGVSAGDVLINRVNTPGLVGKSTVVDRIAEPTMFESNIMRCRIRLTEVKPKVIEAWLSGPVARAHFSMRTKPAISQASINRSDVLSCPIPRIDPSVQVEFIGRLEAVDSAISCSQARLGKLMHMQKGAMAGLLGSGVMAGVEK</sequence>
<dbReference type="CDD" id="cd17517">
    <property type="entry name" value="RMtype1_S_EcoKI_StySPI-TRD2-CR2_like"/>
    <property type="match status" value="1"/>
</dbReference>
<protein>
    <submittedName>
        <fullName evidence="3">Restriction endonuclease subunit S</fullName>
    </submittedName>
</protein>
<dbReference type="GO" id="GO:0003677">
    <property type="term" value="F:DNA binding"/>
    <property type="evidence" value="ECO:0007669"/>
    <property type="project" value="UniProtKB-KW"/>
</dbReference>
<evidence type="ECO:0000313" key="3">
    <source>
        <dbReference type="EMBL" id="NEC01055.1"/>
    </source>
</evidence>
<comment type="caution">
    <text evidence="3">The sequence shown here is derived from an EMBL/GenBank/DDBJ whole genome shotgun (WGS) entry which is preliminary data.</text>
</comment>
<dbReference type="SUPFAM" id="SSF116734">
    <property type="entry name" value="DNA methylase specificity domain"/>
    <property type="match status" value="2"/>
</dbReference>
<dbReference type="PANTHER" id="PTHR30408:SF12">
    <property type="entry name" value="TYPE I RESTRICTION ENZYME MJAVIII SPECIFICITY SUBUNIT"/>
    <property type="match status" value="1"/>
</dbReference>
<organism evidence="3 4">
    <name type="scientific">Streptomyces anulatus</name>
    <name type="common">Streptomyces chrysomallus</name>
    <dbReference type="NCBI Taxonomy" id="1892"/>
    <lineage>
        <taxon>Bacteria</taxon>
        <taxon>Bacillati</taxon>
        <taxon>Actinomycetota</taxon>
        <taxon>Actinomycetes</taxon>
        <taxon>Kitasatosporales</taxon>
        <taxon>Streptomycetaceae</taxon>
        <taxon>Streptomyces</taxon>
    </lineage>
</organism>
<dbReference type="GO" id="GO:0004519">
    <property type="term" value="F:endonuclease activity"/>
    <property type="evidence" value="ECO:0007669"/>
    <property type="project" value="UniProtKB-KW"/>
</dbReference>
<dbReference type="Gene3D" id="3.90.220.20">
    <property type="entry name" value="DNA methylase specificity domains"/>
    <property type="match status" value="2"/>
</dbReference>
<dbReference type="InterPro" id="IPR044946">
    <property type="entry name" value="Restrct_endonuc_typeI_TRD_sf"/>
</dbReference>
<dbReference type="RefSeq" id="WP_203709714.1">
    <property type="nucleotide sequence ID" value="NZ_JAAGMS010000266.1"/>
</dbReference>
<evidence type="ECO:0000256" key="2">
    <source>
        <dbReference type="ARBA" id="ARBA00023125"/>
    </source>
</evidence>
<accession>A0A7K3RFX3</accession>
<dbReference type="GO" id="GO:0009307">
    <property type="term" value="P:DNA restriction-modification system"/>
    <property type="evidence" value="ECO:0007669"/>
    <property type="project" value="UniProtKB-KW"/>
</dbReference>